<dbReference type="RefSeq" id="WP_157476782.1">
    <property type="nucleotide sequence ID" value="NZ_CP046566.1"/>
</dbReference>
<dbReference type="SUPFAM" id="SSF75304">
    <property type="entry name" value="Amidase signature (AS) enzymes"/>
    <property type="match status" value="1"/>
</dbReference>
<dbReference type="EC" id="3.5.1.4" evidence="3"/>
<organism evidence="3 4">
    <name type="scientific">Phnomibacter ginsenosidimutans</name>
    <dbReference type="NCBI Taxonomy" id="2676868"/>
    <lineage>
        <taxon>Bacteria</taxon>
        <taxon>Pseudomonadati</taxon>
        <taxon>Bacteroidota</taxon>
        <taxon>Chitinophagia</taxon>
        <taxon>Chitinophagales</taxon>
        <taxon>Chitinophagaceae</taxon>
        <taxon>Phnomibacter</taxon>
    </lineage>
</organism>
<reference evidence="3 4" key="1">
    <citation type="submission" date="2019-11" db="EMBL/GenBank/DDBJ databases">
        <authorList>
            <person name="Im W.T."/>
        </authorList>
    </citation>
    <scope>NUCLEOTIDE SEQUENCE [LARGE SCALE GENOMIC DNA]</scope>
    <source>
        <strain evidence="3 4">SB-02</strain>
    </source>
</reference>
<keyword evidence="4" id="KW-1185">Reference proteome</keyword>
<dbReference type="InterPro" id="IPR036928">
    <property type="entry name" value="AS_sf"/>
</dbReference>
<dbReference type="Pfam" id="PF01425">
    <property type="entry name" value="Amidase"/>
    <property type="match status" value="1"/>
</dbReference>
<evidence type="ECO:0000259" key="2">
    <source>
        <dbReference type="Pfam" id="PF01425"/>
    </source>
</evidence>
<dbReference type="GO" id="GO:0004040">
    <property type="term" value="F:amidase activity"/>
    <property type="evidence" value="ECO:0007669"/>
    <property type="project" value="UniProtKB-EC"/>
</dbReference>
<gene>
    <name evidence="3" type="ORF">GLV81_03125</name>
</gene>
<proteinExistence type="predicted"/>
<name>A0A6I6GAS6_9BACT</name>
<dbReference type="InterPro" id="IPR023631">
    <property type="entry name" value="Amidase_dom"/>
</dbReference>
<dbReference type="AlphaFoldDB" id="A0A6I6GAS6"/>
<feature type="signal peptide" evidence="1">
    <location>
        <begin position="1"/>
        <end position="21"/>
    </location>
</feature>
<dbReference type="KEGG" id="fls:GLV81_03125"/>
<feature type="domain" description="Amidase" evidence="2">
    <location>
        <begin position="92"/>
        <end position="483"/>
    </location>
</feature>
<feature type="chain" id="PRO_5026101763" evidence="1">
    <location>
        <begin position="22"/>
        <end position="554"/>
    </location>
</feature>
<evidence type="ECO:0000313" key="3">
    <source>
        <dbReference type="EMBL" id="QGW27230.1"/>
    </source>
</evidence>
<protein>
    <submittedName>
        <fullName evidence="3">Amidase</fullName>
        <ecNumber evidence="3">3.5.1.4</ecNumber>
    </submittedName>
</protein>
<dbReference type="EMBL" id="CP046566">
    <property type="protein sequence ID" value="QGW27230.1"/>
    <property type="molecule type" value="Genomic_DNA"/>
</dbReference>
<evidence type="ECO:0000313" key="4">
    <source>
        <dbReference type="Proteomes" id="UP000426027"/>
    </source>
</evidence>
<dbReference type="PANTHER" id="PTHR42678:SF34">
    <property type="entry name" value="OS04G0183300 PROTEIN"/>
    <property type="match status" value="1"/>
</dbReference>
<keyword evidence="1" id="KW-0732">Signal</keyword>
<dbReference type="PANTHER" id="PTHR42678">
    <property type="entry name" value="AMIDASE"/>
    <property type="match status" value="1"/>
</dbReference>
<dbReference type="Gene3D" id="3.90.1300.10">
    <property type="entry name" value="Amidase signature (AS) domain"/>
    <property type="match status" value="1"/>
</dbReference>
<accession>A0A6I6GAS6</accession>
<dbReference type="Proteomes" id="UP000426027">
    <property type="component" value="Chromosome"/>
</dbReference>
<keyword evidence="3" id="KW-0378">Hydrolase</keyword>
<sequence>MRSLLMTLMLAGMVAGGQTIAQPSNPCMARSSIYPRPEPKYGGKLARNFSIFDAELAKHPQVQTPAFHSMVHGQTVQQLQQLMRSNKLSSVELMLYYVHRIKQYDEGLLNSIIELNPDALSIAAKLDAERNSKKAQGALHGIPLLLKDNIATADKMHTSAGTAALALWKPTKDAALVQQLRKSGAVIFGKANMSEWANYMDPCMPSGFSTNGGQTRNPYGAYDTWGSSSGSAVAVAADLVTVSIGSETQGSIIMPAGINSIVGLKTSMGLFSGEGVVPLMLFQDVAGPMGRTVADVAVVLNALTANTPQAKDFTKATADNKVWRVGLPDYSAAVVDSLMNRLPANTDSAMKARSKNFYAGEQLKMEQQKAEFEKAGVQVVRIPAYDLPGGLNVGPLLQHGFKRDLNAFLQGLGKEAPHASLEAIIAYNKADSVNRAPYGMGHLINAQNNTMTEAHYDSATADHLKRSRAAIDGLLKKYDVQVIASSLSQVYAPAGYPALAVPSGYAVNGQPNWIVLVGGYMGEYELLAVGHRYEQATKARKDPDLNATIQQLKK</sequence>
<evidence type="ECO:0000256" key="1">
    <source>
        <dbReference type="SAM" id="SignalP"/>
    </source>
</evidence>